<feature type="signal peptide" evidence="2">
    <location>
        <begin position="1"/>
        <end position="28"/>
    </location>
</feature>
<dbReference type="EMBL" id="CP000248">
    <property type="protein sequence ID" value="ABD26080.1"/>
    <property type="molecule type" value="Genomic_DNA"/>
</dbReference>
<protein>
    <submittedName>
        <fullName evidence="3">Uncharacterized protein</fullName>
    </submittedName>
</protein>
<feature type="region of interest" description="Disordered" evidence="1">
    <location>
        <begin position="36"/>
        <end position="63"/>
    </location>
</feature>
<evidence type="ECO:0000313" key="3">
    <source>
        <dbReference type="EMBL" id="ABD26080.1"/>
    </source>
</evidence>
<evidence type="ECO:0000313" key="4">
    <source>
        <dbReference type="Proteomes" id="UP000009134"/>
    </source>
</evidence>
<dbReference type="KEGG" id="nar:Saro_1640"/>
<organism evidence="3 4">
    <name type="scientific">Novosphingobium aromaticivorans (strain ATCC 700278 / DSM 12444 / CCUG 56034 / CIP 105152 / NBRC 16084 / F199)</name>
    <dbReference type="NCBI Taxonomy" id="279238"/>
    <lineage>
        <taxon>Bacteria</taxon>
        <taxon>Pseudomonadati</taxon>
        <taxon>Pseudomonadota</taxon>
        <taxon>Alphaproteobacteria</taxon>
        <taxon>Sphingomonadales</taxon>
        <taxon>Sphingomonadaceae</taxon>
        <taxon>Novosphingobium</taxon>
    </lineage>
</organism>
<sequence length="83" mass="8301">MMTTFEFRRLALGLAAAAVTLAPVAALAGTRASDGKAASAAQGSANPGKALGPKDGFPNSPGLQIAKIRANDNAAFKRKSNGC</sequence>
<keyword evidence="4" id="KW-1185">Reference proteome</keyword>
<evidence type="ECO:0000256" key="2">
    <source>
        <dbReference type="SAM" id="SignalP"/>
    </source>
</evidence>
<dbReference type="HOGENOM" id="CLU_2539216_0_0_5"/>
<keyword evidence="2" id="KW-0732">Signal</keyword>
<feature type="chain" id="PRO_5004208090" evidence="2">
    <location>
        <begin position="29"/>
        <end position="83"/>
    </location>
</feature>
<gene>
    <name evidence="3" type="ordered locus">Saro_1640</name>
</gene>
<proteinExistence type="predicted"/>
<accession>Q2G7U3</accession>
<evidence type="ECO:0000256" key="1">
    <source>
        <dbReference type="SAM" id="MobiDB-lite"/>
    </source>
</evidence>
<reference evidence="4" key="1">
    <citation type="submission" date="2006-01" db="EMBL/GenBank/DDBJ databases">
        <title>Complete sequence of Novosphingobium aromaticivorans DSM 12444.</title>
        <authorList>
            <consortium name="US DOE Joint Genome Institute"/>
            <person name="Copeland A."/>
            <person name="Lucas S."/>
            <person name="Lapidus A."/>
            <person name="Barry K."/>
            <person name="Detter J.C."/>
            <person name="Glavina T."/>
            <person name="Hammon N."/>
            <person name="Israni S."/>
            <person name="Pitluck S."/>
            <person name="Chain P."/>
            <person name="Malfatti S."/>
            <person name="Shin M."/>
            <person name="Vergez L."/>
            <person name="Schmutz J."/>
            <person name="Larimer F."/>
            <person name="Land M."/>
            <person name="Kyrpides N."/>
            <person name="Ivanova N."/>
            <person name="Fredrickson J."/>
            <person name="Balkwill D."/>
            <person name="Romine M.F."/>
            <person name="Richardson P."/>
        </authorList>
    </citation>
    <scope>NUCLEOTIDE SEQUENCE [LARGE SCALE GENOMIC DNA]</scope>
    <source>
        <strain evidence="4">ATCC 700278 / DSM 12444 / CCUG 56034 / CIP 105152 / NBRC 16084 / F199</strain>
    </source>
</reference>
<dbReference type="Proteomes" id="UP000009134">
    <property type="component" value="Chromosome"/>
</dbReference>
<dbReference type="STRING" id="279238.Saro_1640"/>
<name>Q2G7U3_NOVAD</name>
<dbReference type="AlphaFoldDB" id="Q2G7U3"/>